<dbReference type="Gene3D" id="3.30.565.10">
    <property type="entry name" value="Histidine kinase-like ATPase, C-terminal domain"/>
    <property type="match status" value="1"/>
</dbReference>
<gene>
    <name evidence="4" type="ORF">ON006_05735</name>
</gene>
<keyword evidence="2" id="KW-0472">Membrane</keyword>
<feature type="coiled-coil region" evidence="1">
    <location>
        <begin position="130"/>
        <end position="161"/>
    </location>
</feature>
<evidence type="ECO:0000313" key="5">
    <source>
        <dbReference type="Proteomes" id="UP001164653"/>
    </source>
</evidence>
<dbReference type="PANTHER" id="PTHR34220">
    <property type="entry name" value="SENSOR HISTIDINE KINASE YPDA"/>
    <property type="match status" value="1"/>
</dbReference>
<reference evidence="4" key="1">
    <citation type="submission" date="2022-11" db="EMBL/GenBank/DDBJ databases">
        <title>Dyadobacter pollutisoli sp. nov., isolated from plastic dumped soil.</title>
        <authorList>
            <person name="Kim J.M."/>
            <person name="Kim K.R."/>
            <person name="Lee J.K."/>
            <person name="Hao L."/>
            <person name="Jeon C.O."/>
        </authorList>
    </citation>
    <scope>NUCLEOTIDE SEQUENCE</scope>
    <source>
        <strain evidence="4">U1</strain>
    </source>
</reference>
<feature type="transmembrane region" description="Helical" evidence="2">
    <location>
        <begin position="38"/>
        <end position="61"/>
    </location>
</feature>
<keyword evidence="4" id="KW-0808">Transferase</keyword>
<dbReference type="InterPro" id="IPR050640">
    <property type="entry name" value="Bact_2-comp_sensor_kinase"/>
</dbReference>
<evidence type="ECO:0000256" key="1">
    <source>
        <dbReference type="SAM" id="Coils"/>
    </source>
</evidence>
<feature type="transmembrane region" description="Helical" evidence="2">
    <location>
        <begin position="12"/>
        <end position="32"/>
    </location>
</feature>
<feature type="transmembrane region" description="Helical" evidence="2">
    <location>
        <begin position="111"/>
        <end position="133"/>
    </location>
</feature>
<dbReference type="Pfam" id="PF06580">
    <property type="entry name" value="His_kinase"/>
    <property type="match status" value="1"/>
</dbReference>
<dbReference type="Proteomes" id="UP001164653">
    <property type="component" value="Chromosome"/>
</dbReference>
<feature type="transmembrane region" description="Helical" evidence="2">
    <location>
        <begin position="70"/>
        <end position="91"/>
    </location>
</feature>
<keyword evidence="1" id="KW-0175">Coiled coil</keyword>
<dbReference type="EMBL" id="CP112998">
    <property type="protein sequence ID" value="WAC13452.1"/>
    <property type="molecule type" value="Genomic_DNA"/>
</dbReference>
<keyword evidence="2" id="KW-0812">Transmembrane</keyword>
<dbReference type="GO" id="GO:0016020">
    <property type="term" value="C:membrane"/>
    <property type="evidence" value="ECO:0007669"/>
    <property type="project" value="InterPro"/>
</dbReference>
<evidence type="ECO:0000313" key="4">
    <source>
        <dbReference type="EMBL" id="WAC13452.1"/>
    </source>
</evidence>
<protein>
    <submittedName>
        <fullName evidence="4">Sensor histidine kinase</fullName>
    </submittedName>
</protein>
<dbReference type="InterPro" id="IPR010559">
    <property type="entry name" value="Sig_transdc_His_kin_internal"/>
</dbReference>
<keyword evidence="5" id="KW-1185">Reference proteome</keyword>
<proteinExistence type="predicted"/>
<name>A0A9E8NFQ7_9BACT</name>
<dbReference type="RefSeq" id="WP_244819437.1">
    <property type="nucleotide sequence ID" value="NZ_CP112998.1"/>
</dbReference>
<evidence type="ECO:0000259" key="3">
    <source>
        <dbReference type="Pfam" id="PF06580"/>
    </source>
</evidence>
<organism evidence="4 5">
    <name type="scientific">Dyadobacter pollutisoli</name>
    <dbReference type="NCBI Taxonomy" id="2910158"/>
    <lineage>
        <taxon>Bacteria</taxon>
        <taxon>Pseudomonadati</taxon>
        <taxon>Bacteroidota</taxon>
        <taxon>Cytophagia</taxon>
        <taxon>Cytophagales</taxon>
        <taxon>Spirosomataceae</taxon>
        <taxon>Dyadobacter</taxon>
    </lineage>
</organism>
<keyword evidence="2" id="KW-1133">Transmembrane helix</keyword>
<evidence type="ECO:0000256" key="2">
    <source>
        <dbReference type="SAM" id="Phobius"/>
    </source>
</evidence>
<dbReference type="KEGG" id="dpf:ON006_05735"/>
<accession>A0A9E8NFQ7</accession>
<dbReference type="InterPro" id="IPR036890">
    <property type="entry name" value="HATPase_C_sf"/>
</dbReference>
<dbReference type="GO" id="GO:0000155">
    <property type="term" value="F:phosphorelay sensor kinase activity"/>
    <property type="evidence" value="ECO:0007669"/>
    <property type="project" value="InterPro"/>
</dbReference>
<dbReference type="AlphaFoldDB" id="A0A9E8NFQ7"/>
<feature type="domain" description="Signal transduction histidine kinase internal region" evidence="3">
    <location>
        <begin position="154"/>
        <end position="228"/>
    </location>
</feature>
<keyword evidence="4" id="KW-0418">Kinase</keyword>
<sequence length="346" mass="39972">MKSLYSQIQPSITPYLLWTGYWLIWVLMLSSFQEIDRALWVATVNVGAQGAVSGINIRLLLPGLLEKRKYIIYGLLACLVLFAFTKLYLTLVGPDLPTTSWGRKLRFPRAFQFGRIYLFLSVILIISTAYKFALDRFETLRRQAELAKKQLEIELETLKNQINPHFLFNTLNNIYTLAYLKEDNAAPMIMKLSELLRYMLYECQTEKVSLEKEAQFLENIVEMQKLKSDAHANRLSLEVNGIRSAYRITPLLMLGFIENSFKHSDLEVNQDGFIRINLSVDDSNSIRFTCANTKRKTERTVTESGGIGLVNTQKRLELIYGANYDLKITETIDQYQVFLKLPVYEN</sequence>
<dbReference type="PANTHER" id="PTHR34220:SF7">
    <property type="entry name" value="SENSOR HISTIDINE KINASE YPDA"/>
    <property type="match status" value="1"/>
</dbReference>